<name>A0AB34HBW6_ESCRO</name>
<reference evidence="1 2" key="1">
    <citation type="submission" date="2022-11" db="EMBL/GenBank/DDBJ databases">
        <title>Whole genome sequence of Eschrichtius robustus ER-17-0199.</title>
        <authorList>
            <person name="Bruniche-Olsen A."/>
            <person name="Black A.N."/>
            <person name="Fields C.J."/>
            <person name="Walden K."/>
            <person name="Dewoody J.A."/>
        </authorList>
    </citation>
    <scope>NUCLEOTIDE SEQUENCE [LARGE SCALE GENOMIC DNA]</scope>
    <source>
        <strain evidence="1">ER-17-0199</strain>
        <tissue evidence="1">Blubber</tissue>
    </source>
</reference>
<comment type="caution">
    <text evidence="1">The sequence shown here is derived from an EMBL/GenBank/DDBJ whole genome shotgun (WGS) entry which is preliminary data.</text>
</comment>
<organism evidence="1 2">
    <name type="scientific">Eschrichtius robustus</name>
    <name type="common">California gray whale</name>
    <name type="synonym">Eschrichtius gibbosus</name>
    <dbReference type="NCBI Taxonomy" id="9764"/>
    <lineage>
        <taxon>Eukaryota</taxon>
        <taxon>Metazoa</taxon>
        <taxon>Chordata</taxon>
        <taxon>Craniata</taxon>
        <taxon>Vertebrata</taxon>
        <taxon>Euteleostomi</taxon>
        <taxon>Mammalia</taxon>
        <taxon>Eutheria</taxon>
        <taxon>Laurasiatheria</taxon>
        <taxon>Artiodactyla</taxon>
        <taxon>Whippomorpha</taxon>
        <taxon>Cetacea</taxon>
        <taxon>Mysticeti</taxon>
        <taxon>Eschrichtiidae</taxon>
        <taxon>Eschrichtius</taxon>
    </lineage>
</organism>
<accession>A0AB34HBW6</accession>
<dbReference type="Proteomes" id="UP001159641">
    <property type="component" value="Unassembled WGS sequence"/>
</dbReference>
<evidence type="ECO:0000313" key="1">
    <source>
        <dbReference type="EMBL" id="KAJ8788677.1"/>
    </source>
</evidence>
<dbReference type="EMBL" id="JAIQCJ010001565">
    <property type="protein sequence ID" value="KAJ8788677.1"/>
    <property type="molecule type" value="Genomic_DNA"/>
</dbReference>
<gene>
    <name evidence="1" type="ORF">J1605_022422</name>
</gene>
<keyword evidence="2" id="KW-1185">Reference proteome</keyword>
<evidence type="ECO:0000313" key="2">
    <source>
        <dbReference type="Proteomes" id="UP001159641"/>
    </source>
</evidence>
<sequence length="72" mass="8533">MMRLLFNYLQEVMAEHDSQYLIELDGNKPPEELFTTVMDRLKYLNLKRAAVLTKLQSAEEEINDTMENVSYF</sequence>
<dbReference type="AlphaFoldDB" id="A0AB34HBW6"/>
<proteinExistence type="predicted"/>
<protein>
    <submittedName>
        <fullName evidence="1">Uncharacterized protein</fullName>
    </submittedName>
</protein>